<dbReference type="InterPro" id="IPR020846">
    <property type="entry name" value="MFS_dom"/>
</dbReference>
<dbReference type="PANTHER" id="PTHR43045">
    <property type="entry name" value="SHIKIMATE TRANSPORTER"/>
    <property type="match status" value="1"/>
</dbReference>
<keyword evidence="2" id="KW-0813">Transport</keyword>
<dbReference type="InterPro" id="IPR036259">
    <property type="entry name" value="MFS_trans_sf"/>
</dbReference>
<evidence type="ECO:0000256" key="5">
    <source>
        <dbReference type="ARBA" id="ARBA00022989"/>
    </source>
</evidence>
<feature type="transmembrane region" description="Helical" evidence="8">
    <location>
        <begin position="312"/>
        <end position="336"/>
    </location>
</feature>
<evidence type="ECO:0000256" key="8">
    <source>
        <dbReference type="SAM" id="Phobius"/>
    </source>
</evidence>
<evidence type="ECO:0000313" key="11">
    <source>
        <dbReference type="Proteomes" id="UP001501598"/>
    </source>
</evidence>
<comment type="caution">
    <text evidence="10">The sequence shown here is derived from an EMBL/GenBank/DDBJ whole genome shotgun (WGS) entry which is preliminary data.</text>
</comment>
<feature type="transmembrane region" description="Helical" evidence="8">
    <location>
        <begin position="252"/>
        <end position="275"/>
    </location>
</feature>
<comment type="subcellular location">
    <subcellularLocation>
        <location evidence="1">Cell membrane</location>
        <topology evidence="1">Multi-pass membrane protein</topology>
    </subcellularLocation>
</comment>
<dbReference type="InterPro" id="IPR011701">
    <property type="entry name" value="MFS"/>
</dbReference>
<evidence type="ECO:0000256" key="3">
    <source>
        <dbReference type="ARBA" id="ARBA00022475"/>
    </source>
</evidence>
<sequence>MIEWFDFSLYGSLAALFAAKLFFPHQSDSVALLAAFAAFGVPYVARPFGGILVGRFGDRHGRKPALIFTIVLMSASSFATGFLPTYDMIGIWAAVLLVTLRLAQGFGAGAEFAGALALTAEYTPQRRRGFYTALMQATSLGGVLLASLAFLIVSSLPQDALLSWGWRIPFLCAGPLCIVALYMRSKLDESPEFVAVMDRLRSVGAAAQPLRQLLSNRKREVALSFAMMSSINVLTYTLMTFSVSFLTNTRHLPATTALTAVSVGTFFGIIANPIAGSLCDKYGFRRIWTIAMSISIPGIFLFFMAARSSPNWLVIVALSAIFSVGHAGAAGAFPGIFVNIFPTEVRHTGIAFTKELSGAIAAGTTPLVGAALVLYGHGTPWWVAAYVAAWCLIGVLAVRGIGSGSETPRHAQLLAHEPASAGTESTGREEVATARPLTD</sequence>
<dbReference type="Gene3D" id="1.20.1250.20">
    <property type="entry name" value="MFS general substrate transporter like domains"/>
    <property type="match status" value="2"/>
</dbReference>
<feature type="transmembrane region" description="Helical" evidence="8">
    <location>
        <begin position="29"/>
        <end position="53"/>
    </location>
</feature>
<keyword evidence="3" id="KW-1003">Cell membrane</keyword>
<dbReference type="PROSITE" id="PS50850">
    <property type="entry name" value="MFS"/>
    <property type="match status" value="1"/>
</dbReference>
<evidence type="ECO:0000256" key="1">
    <source>
        <dbReference type="ARBA" id="ARBA00004651"/>
    </source>
</evidence>
<gene>
    <name evidence="10" type="ORF">GCM10023175_63690</name>
</gene>
<protein>
    <submittedName>
        <fullName evidence="10">MFS transporter</fullName>
    </submittedName>
</protein>
<keyword evidence="4 8" id="KW-0812">Transmembrane</keyword>
<dbReference type="PANTHER" id="PTHR43045:SF1">
    <property type="entry name" value="SHIKIMATE TRANSPORTER"/>
    <property type="match status" value="1"/>
</dbReference>
<feature type="region of interest" description="Disordered" evidence="7">
    <location>
        <begin position="417"/>
        <end position="439"/>
    </location>
</feature>
<dbReference type="Proteomes" id="UP001501598">
    <property type="component" value="Unassembled WGS sequence"/>
</dbReference>
<keyword evidence="5 8" id="KW-1133">Transmembrane helix</keyword>
<feature type="transmembrane region" description="Helical" evidence="8">
    <location>
        <begin position="381"/>
        <end position="402"/>
    </location>
</feature>
<reference evidence="11" key="1">
    <citation type="journal article" date="2019" name="Int. J. Syst. Evol. Microbiol.">
        <title>The Global Catalogue of Microorganisms (GCM) 10K type strain sequencing project: providing services to taxonomists for standard genome sequencing and annotation.</title>
        <authorList>
            <consortium name="The Broad Institute Genomics Platform"/>
            <consortium name="The Broad Institute Genome Sequencing Center for Infectious Disease"/>
            <person name="Wu L."/>
            <person name="Ma J."/>
        </authorList>
    </citation>
    <scope>NUCLEOTIDE SEQUENCE [LARGE SCALE GENOMIC DNA]</scope>
    <source>
        <strain evidence="11">JCM 17906</strain>
    </source>
</reference>
<feature type="transmembrane region" description="Helical" evidence="8">
    <location>
        <begin position="356"/>
        <end position="375"/>
    </location>
</feature>
<accession>A0ABP8S1J7</accession>
<dbReference type="EMBL" id="BAABGT010000107">
    <property type="protein sequence ID" value="GAA4558096.1"/>
    <property type="molecule type" value="Genomic_DNA"/>
</dbReference>
<keyword evidence="11" id="KW-1185">Reference proteome</keyword>
<feature type="transmembrane region" description="Helical" evidence="8">
    <location>
        <begin position="89"/>
        <end position="118"/>
    </location>
</feature>
<feature type="domain" description="Major facilitator superfamily (MFS) profile" evidence="9">
    <location>
        <begin position="1"/>
        <end position="406"/>
    </location>
</feature>
<evidence type="ECO:0000256" key="6">
    <source>
        <dbReference type="ARBA" id="ARBA00023136"/>
    </source>
</evidence>
<feature type="transmembrane region" description="Helical" evidence="8">
    <location>
        <begin position="221"/>
        <end position="246"/>
    </location>
</feature>
<evidence type="ECO:0000313" key="10">
    <source>
        <dbReference type="EMBL" id="GAA4558096.1"/>
    </source>
</evidence>
<feature type="transmembrane region" description="Helical" evidence="8">
    <location>
        <begin position="130"/>
        <end position="152"/>
    </location>
</feature>
<feature type="transmembrane region" description="Helical" evidence="8">
    <location>
        <begin position="164"/>
        <end position="183"/>
    </location>
</feature>
<evidence type="ECO:0000256" key="4">
    <source>
        <dbReference type="ARBA" id="ARBA00022692"/>
    </source>
</evidence>
<name>A0ABP8S1J7_9PSEU</name>
<evidence type="ECO:0000259" key="9">
    <source>
        <dbReference type="PROSITE" id="PS50850"/>
    </source>
</evidence>
<proteinExistence type="predicted"/>
<dbReference type="SUPFAM" id="SSF103473">
    <property type="entry name" value="MFS general substrate transporter"/>
    <property type="match status" value="1"/>
</dbReference>
<feature type="compositionally biased region" description="Basic and acidic residues" evidence="7">
    <location>
        <begin position="426"/>
        <end position="439"/>
    </location>
</feature>
<dbReference type="Pfam" id="PF07690">
    <property type="entry name" value="MFS_1"/>
    <property type="match status" value="1"/>
</dbReference>
<evidence type="ECO:0000256" key="7">
    <source>
        <dbReference type="SAM" id="MobiDB-lite"/>
    </source>
</evidence>
<evidence type="ECO:0000256" key="2">
    <source>
        <dbReference type="ARBA" id="ARBA00022448"/>
    </source>
</evidence>
<feature type="transmembrane region" description="Helical" evidence="8">
    <location>
        <begin position="65"/>
        <end position="83"/>
    </location>
</feature>
<keyword evidence="6 8" id="KW-0472">Membrane</keyword>
<organism evidence="10 11">
    <name type="scientific">Pseudonocardia xishanensis</name>
    <dbReference type="NCBI Taxonomy" id="630995"/>
    <lineage>
        <taxon>Bacteria</taxon>
        <taxon>Bacillati</taxon>
        <taxon>Actinomycetota</taxon>
        <taxon>Actinomycetes</taxon>
        <taxon>Pseudonocardiales</taxon>
        <taxon>Pseudonocardiaceae</taxon>
        <taxon>Pseudonocardia</taxon>
    </lineage>
</organism>
<feature type="transmembrane region" description="Helical" evidence="8">
    <location>
        <begin position="287"/>
        <end position="306"/>
    </location>
</feature>